<keyword evidence="1" id="KW-0547">Nucleotide-binding</keyword>
<keyword evidence="7" id="KW-0234">DNA repair</keyword>
<evidence type="ECO:0000256" key="1">
    <source>
        <dbReference type="ARBA" id="ARBA00022741"/>
    </source>
</evidence>
<dbReference type="NCBIfam" id="NF008168">
    <property type="entry name" value="PRK10917.2-2"/>
    <property type="match status" value="1"/>
</dbReference>
<dbReference type="Pfam" id="PF17191">
    <property type="entry name" value="RecG_wedge"/>
    <property type="match status" value="1"/>
</dbReference>
<evidence type="ECO:0000256" key="7">
    <source>
        <dbReference type="ARBA" id="ARBA00023204"/>
    </source>
</evidence>
<dbReference type="Gene3D" id="3.40.50.300">
    <property type="entry name" value="P-loop containing nucleotide triphosphate hydrolases"/>
    <property type="match status" value="2"/>
</dbReference>
<dbReference type="SUPFAM" id="SSF52540">
    <property type="entry name" value="P-loop containing nucleoside triphosphate hydrolases"/>
    <property type="match status" value="2"/>
</dbReference>
<name>A0A1G2GQW6_9BACT</name>
<dbReference type="GO" id="GO:0005524">
    <property type="term" value="F:ATP binding"/>
    <property type="evidence" value="ECO:0007669"/>
    <property type="project" value="UniProtKB-KW"/>
</dbReference>
<dbReference type="GO" id="GO:0006281">
    <property type="term" value="P:DNA repair"/>
    <property type="evidence" value="ECO:0007669"/>
    <property type="project" value="UniProtKB-KW"/>
</dbReference>
<keyword evidence="4" id="KW-0347">Helicase</keyword>
<dbReference type="CDD" id="cd04488">
    <property type="entry name" value="RecG_wedge_OBF"/>
    <property type="match status" value="1"/>
</dbReference>
<dbReference type="Proteomes" id="UP000179106">
    <property type="component" value="Unassembled WGS sequence"/>
</dbReference>
<keyword evidence="5" id="KW-0067">ATP-binding</keyword>
<comment type="caution">
    <text evidence="10">The sequence shown here is derived from an EMBL/GenBank/DDBJ whole genome shotgun (WGS) entry which is preliminary data.</text>
</comment>
<dbReference type="GO" id="GO:0016787">
    <property type="term" value="F:hydrolase activity"/>
    <property type="evidence" value="ECO:0007669"/>
    <property type="project" value="UniProtKB-KW"/>
</dbReference>
<dbReference type="SUPFAM" id="SSF50249">
    <property type="entry name" value="Nucleic acid-binding proteins"/>
    <property type="match status" value="1"/>
</dbReference>
<dbReference type="PROSITE" id="PS51192">
    <property type="entry name" value="HELICASE_ATP_BIND_1"/>
    <property type="match status" value="1"/>
</dbReference>
<dbReference type="InterPro" id="IPR047112">
    <property type="entry name" value="RecG/Mfd"/>
</dbReference>
<evidence type="ECO:0000259" key="9">
    <source>
        <dbReference type="PROSITE" id="PS51194"/>
    </source>
</evidence>
<dbReference type="InterPro" id="IPR027417">
    <property type="entry name" value="P-loop_NTPase"/>
</dbReference>
<dbReference type="InterPro" id="IPR033454">
    <property type="entry name" value="RecG_wedge"/>
</dbReference>
<dbReference type="PANTHER" id="PTHR47964">
    <property type="entry name" value="ATP-DEPENDENT DNA HELICASE HOMOLOG RECG, CHLOROPLASTIC"/>
    <property type="match status" value="1"/>
</dbReference>
<dbReference type="Pfam" id="PF00270">
    <property type="entry name" value="DEAD"/>
    <property type="match status" value="1"/>
</dbReference>
<sequence length="731" mass="81309">MRLETPLSETPGIPPGFLKKLQKLGLKTIRDLLWHFPVRYEDFSEIYKISDVAAGQTVTIRGEVVDAEMRHAWRRRMTIVEATIQDDSGAIKAVWFNQPYILQTLKPGRLANFSGKVSFSNGELCLSHPAYEILSKSFADNENPETKHTGRLVPVYPETYGLTSRGLRFLIKPILETVLLPAEWIPEGVIKTNNFPRLPEALQSIHFPDALEDALRARQRFSFESLFLLQLYNAEQKIELSREKAPRISTDIEKLKIFLGALPFQLTFSQKKALWEIVKDLEKSNPMNRLLQGDVGSGKTVVAALAAFAAAESGYQTAFMAPTEVLAHQHYATFKKLIGQFKLFGKVSVGIITGGGSKVLYDENLEGDVQKKKFAEGIRSGQIHIVLGTHALISGSKKSAKSTTSGLSFKNLGLVVIDEQHRFGVRQRALLARGQPQNETPTDASSPHFLSMSATPIPRTLMLTIFGDLDISLITELPAGRKAIETKIVPPAERDRAYAFIRAEVKAGRQVFVICPRIEQEVDADAKSGSAWNAWNGVKSVKEEYEKLSTKVFSDLKVGMLHGQLPSPEKKRVMENFSKGMVDILISTSVVEVGVDVPNATIMMIEGSERFGLAQLYQFRGRVGRGEHQSHCFLFTDSEGKAIRDRLQAVVEAKNGLELAEKDLKFRGPGEFLGEAQTGFPDAAMSALKNIETVKASREAAMGILKSDPTLKKYPELARKLEEFKRTIHQE</sequence>
<keyword evidence="3" id="KW-0378">Hydrolase</keyword>
<dbReference type="InterPro" id="IPR001650">
    <property type="entry name" value="Helicase_C-like"/>
</dbReference>
<dbReference type="STRING" id="1802126.A3B25_02355"/>
<evidence type="ECO:0000256" key="5">
    <source>
        <dbReference type="ARBA" id="ARBA00022840"/>
    </source>
</evidence>
<evidence type="ECO:0000256" key="3">
    <source>
        <dbReference type="ARBA" id="ARBA00022801"/>
    </source>
</evidence>
<feature type="domain" description="Helicase C-terminal" evidence="9">
    <location>
        <begin position="517"/>
        <end position="665"/>
    </location>
</feature>
<proteinExistence type="predicted"/>
<dbReference type="InterPro" id="IPR012340">
    <property type="entry name" value="NA-bd_OB-fold"/>
</dbReference>
<dbReference type="AlphaFoldDB" id="A0A1G2GQW6"/>
<evidence type="ECO:0000313" key="10">
    <source>
        <dbReference type="EMBL" id="OGZ52519.1"/>
    </source>
</evidence>
<evidence type="ECO:0000256" key="4">
    <source>
        <dbReference type="ARBA" id="ARBA00022806"/>
    </source>
</evidence>
<dbReference type="SMART" id="SM00487">
    <property type="entry name" value="DEXDc"/>
    <property type="match status" value="1"/>
</dbReference>
<gene>
    <name evidence="10" type="ORF">A3B25_02355</name>
</gene>
<keyword evidence="6" id="KW-0238">DNA-binding</keyword>
<dbReference type="Pfam" id="PF00271">
    <property type="entry name" value="Helicase_C"/>
    <property type="match status" value="1"/>
</dbReference>
<evidence type="ECO:0000259" key="8">
    <source>
        <dbReference type="PROSITE" id="PS51192"/>
    </source>
</evidence>
<evidence type="ECO:0000256" key="2">
    <source>
        <dbReference type="ARBA" id="ARBA00022763"/>
    </source>
</evidence>
<organism evidence="10 11">
    <name type="scientific">Candidatus Ryanbacteria bacterium RIFCSPLOWO2_01_FULL_48_26</name>
    <dbReference type="NCBI Taxonomy" id="1802126"/>
    <lineage>
        <taxon>Bacteria</taxon>
        <taxon>Candidatus Ryaniibacteriota</taxon>
    </lineage>
</organism>
<dbReference type="PROSITE" id="PS51194">
    <property type="entry name" value="HELICASE_CTER"/>
    <property type="match status" value="1"/>
</dbReference>
<feature type="domain" description="Helicase ATP-binding" evidence="8">
    <location>
        <begin position="280"/>
        <end position="474"/>
    </location>
</feature>
<dbReference type="EMBL" id="MHNW01000045">
    <property type="protein sequence ID" value="OGZ52519.1"/>
    <property type="molecule type" value="Genomic_DNA"/>
</dbReference>
<evidence type="ECO:0000313" key="11">
    <source>
        <dbReference type="Proteomes" id="UP000179106"/>
    </source>
</evidence>
<dbReference type="GO" id="GO:0003678">
    <property type="term" value="F:DNA helicase activity"/>
    <property type="evidence" value="ECO:0007669"/>
    <property type="project" value="TreeGrafter"/>
</dbReference>
<dbReference type="SMART" id="SM00490">
    <property type="entry name" value="HELICc"/>
    <property type="match status" value="1"/>
</dbReference>
<dbReference type="Gene3D" id="2.40.50.140">
    <property type="entry name" value="Nucleic acid-binding proteins"/>
    <property type="match status" value="1"/>
</dbReference>
<dbReference type="PANTHER" id="PTHR47964:SF1">
    <property type="entry name" value="ATP-DEPENDENT DNA HELICASE HOMOLOG RECG, CHLOROPLASTIC"/>
    <property type="match status" value="1"/>
</dbReference>
<dbReference type="InterPro" id="IPR014001">
    <property type="entry name" value="Helicase_ATP-bd"/>
</dbReference>
<dbReference type="GO" id="GO:0003677">
    <property type="term" value="F:DNA binding"/>
    <property type="evidence" value="ECO:0007669"/>
    <property type="project" value="UniProtKB-KW"/>
</dbReference>
<keyword evidence="2" id="KW-0227">DNA damage</keyword>
<protein>
    <submittedName>
        <fullName evidence="10">Uncharacterized protein</fullName>
    </submittedName>
</protein>
<evidence type="ECO:0000256" key="6">
    <source>
        <dbReference type="ARBA" id="ARBA00023125"/>
    </source>
</evidence>
<dbReference type="InterPro" id="IPR011545">
    <property type="entry name" value="DEAD/DEAH_box_helicase_dom"/>
</dbReference>
<reference evidence="10 11" key="1">
    <citation type="journal article" date="2016" name="Nat. Commun.">
        <title>Thousands of microbial genomes shed light on interconnected biogeochemical processes in an aquifer system.</title>
        <authorList>
            <person name="Anantharaman K."/>
            <person name="Brown C.T."/>
            <person name="Hug L.A."/>
            <person name="Sharon I."/>
            <person name="Castelle C.J."/>
            <person name="Probst A.J."/>
            <person name="Thomas B.C."/>
            <person name="Singh A."/>
            <person name="Wilkins M.J."/>
            <person name="Karaoz U."/>
            <person name="Brodie E.L."/>
            <person name="Williams K.H."/>
            <person name="Hubbard S.S."/>
            <person name="Banfield J.F."/>
        </authorList>
    </citation>
    <scope>NUCLEOTIDE SEQUENCE [LARGE SCALE GENOMIC DNA]</scope>
</reference>
<accession>A0A1G2GQW6</accession>